<dbReference type="InterPro" id="IPR025363">
    <property type="entry name" value="DUF4267"/>
</dbReference>
<protein>
    <submittedName>
        <fullName evidence="2">Uncharacterized protein</fullName>
    </submittedName>
</protein>
<evidence type="ECO:0000313" key="2">
    <source>
        <dbReference type="EMBL" id="KAK5703854.1"/>
    </source>
</evidence>
<organism evidence="2 3">
    <name type="scientific">Elasticomyces elasticus</name>
    <dbReference type="NCBI Taxonomy" id="574655"/>
    <lineage>
        <taxon>Eukaryota</taxon>
        <taxon>Fungi</taxon>
        <taxon>Dikarya</taxon>
        <taxon>Ascomycota</taxon>
        <taxon>Pezizomycotina</taxon>
        <taxon>Dothideomycetes</taxon>
        <taxon>Dothideomycetidae</taxon>
        <taxon>Mycosphaerellales</taxon>
        <taxon>Teratosphaeriaceae</taxon>
        <taxon>Elasticomyces</taxon>
    </lineage>
</organism>
<sequence>MDYIIPTYKWVSVTFAMLSLGTGIQALVDPIGFSKSFGMPLEPTPSDDDNRKIGSQQHGLAKSYVSLMGVRQLGTGITILIFAYQGKWAEAGTILALIGFLVAGTDGYHLARAGGASKGLFHAIPGACIAGLGAAAVYMGVVSQSHLNFFKQGTHNVAGDVPGLGSIIGLS</sequence>
<proteinExistence type="predicted"/>
<evidence type="ECO:0000256" key="1">
    <source>
        <dbReference type="SAM" id="Phobius"/>
    </source>
</evidence>
<keyword evidence="1" id="KW-0472">Membrane</keyword>
<evidence type="ECO:0000313" key="3">
    <source>
        <dbReference type="Proteomes" id="UP001310594"/>
    </source>
</evidence>
<gene>
    <name evidence="2" type="ORF">LTR97_002867</name>
</gene>
<dbReference type="Pfam" id="PF14087">
    <property type="entry name" value="DUF4267"/>
    <property type="match status" value="1"/>
</dbReference>
<reference evidence="2" key="1">
    <citation type="submission" date="2023-08" db="EMBL/GenBank/DDBJ databases">
        <title>Black Yeasts Isolated from many extreme environments.</title>
        <authorList>
            <person name="Coleine C."/>
            <person name="Stajich J.E."/>
            <person name="Selbmann L."/>
        </authorList>
    </citation>
    <scope>NUCLEOTIDE SEQUENCE</scope>
    <source>
        <strain evidence="2">CCFEE 5810</strain>
    </source>
</reference>
<dbReference type="Proteomes" id="UP001310594">
    <property type="component" value="Unassembled WGS sequence"/>
</dbReference>
<feature type="transmembrane region" description="Helical" evidence="1">
    <location>
        <begin position="123"/>
        <end position="142"/>
    </location>
</feature>
<accession>A0AAN7WFQ0</accession>
<keyword evidence="1" id="KW-1133">Transmembrane helix</keyword>
<feature type="transmembrane region" description="Helical" evidence="1">
    <location>
        <begin position="64"/>
        <end position="84"/>
    </location>
</feature>
<comment type="caution">
    <text evidence="2">The sequence shown here is derived from an EMBL/GenBank/DDBJ whole genome shotgun (WGS) entry which is preliminary data.</text>
</comment>
<name>A0AAN7WFQ0_9PEZI</name>
<feature type="transmembrane region" description="Helical" evidence="1">
    <location>
        <begin position="91"/>
        <end position="111"/>
    </location>
</feature>
<keyword evidence="1" id="KW-0812">Transmembrane</keyword>
<dbReference type="EMBL" id="JAVRQU010000004">
    <property type="protein sequence ID" value="KAK5703854.1"/>
    <property type="molecule type" value="Genomic_DNA"/>
</dbReference>
<dbReference type="AlphaFoldDB" id="A0AAN7WFQ0"/>